<dbReference type="InterPro" id="IPR049586">
    <property type="entry name" value="YciY"/>
</dbReference>
<evidence type="ECO:0000313" key="4">
    <source>
        <dbReference type="EMBL" id="ESU79537.1"/>
    </source>
</evidence>
<accession>A0A090NH19</accession>
<sequence>MSLRIWIHLANKNAGKALVSVGGGGIMTILLLHRVVNMKRSRTEVGRWRMQRQASRRKSRWLEGQSRRNMRIHSIRKCILNKQRNSLLFAIYNI</sequence>
<proteinExistence type="inferred from homology"/>
<evidence type="ECO:0000256" key="1">
    <source>
        <dbReference type="ARBA" id="ARBA00043959"/>
    </source>
</evidence>
<gene>
    <name evidence="4" type="ORF">WRSd3_02053</name>
</gene>
<evidence type="ECO:0000256" key="3">
    <source>
        <dbReference type="SAM" id="Phobius"/>
    </source>
</evidence>
<feature type="transmembrane region" description="Helical" evidence="3">
    <location>
        <begin position="14"/>
        <end position="32"/>
    </location>
</feature>
<dbReference type="Pfam" id="PF26518">
    <property type="entry name" value="YciY"/>
    <property type="match status" value="1"/>
</dbReference>
<evidence type="ECO:0000313" key="5">
    <source>
        <dbReference type="Proteomes" id="UP000017944"/>
    </source>
</evidence>
<reference evidence="4 5" key="1">
    <citation type="submission" date="2013-10" db="EMBL/GenBank/DDBJ databases">
        <title>Draft genomes and the virulence plasmids of Sd1617 vaccine constructs: WRSd3 and WRSd5.</title>
        <authorList>
            <person name="Aksomboon Vongsawan A."/>
            <person name="Venkatesan M.M."/>
            <person name="Vaisvil B."/>
            <person name="Emel G."/>
            <person name="Kepatral V."/>
            <person name="Sethabutr O."/>
            <person name="Serichantalergs O."/>
            <person name="Mason C."/>
        </authorList>
    </citation>
    <scope>NUCLEOTIDE SEQUENCE [LARGE SCALE GENOMIC DNA]</scope>
    <source>
        <strain evidence="4 5">WRSd3</strain>
    </source>
</reference>
<comment type="similarity">
    <text evidence="1">Belongs to the YciY family.</text>
</comment>
<evidence type="ECO:0000256" key="2">
    <source>
        <dbReference type="ARBA" id="ARBA00044192"/>
    </source>
</evidence>
<keyword evidence="3" id="KW-0472">Membrane</keyword>
<dbReference type="AlphaFoldDB" id="A0A090NH19"/>
<keyword evidence="3" id="KW-0812">Transmembrane</keyword>
<keyword evidence="3" id="KW-1133">Transmembrane helix</keyword>
<comment type="caution">
    <text evidence="4">The sequence shown here is derived from an EMBL/GenBank/DDBJ whole genome shotgun (WGS) entry which is preliminary data.</text>
</comment>
<dbReference type="Proteomes" id="UP000017944">
    <property type="component" value="Unassembled WGS sequence"/>
</dbReference>
<dbReference type="EMBL" id="AXUT01000156">
    <property type="protein sequence ID" value="ESU79537.1"/>
    <property type="molecule type" value="Genomic_DNA"/>
</dbReference>
<organism evidence="4 5">
    <name type="scientific">Shigella dysenteriae WRSd3</name>
    <dbReference type="NCBI Taxonomy" id="1401327"/>
    <lineage>
        <taxon>Bacteria</taxon>
        <taxon>Pseudomonadati</taxon>
        <taxon>Pseudomonadota</taxon>
        <taxon>Gammaproteobacteria</taxon>
        <taxon>Enterobacterales</taxon>
        <taxon>Enterobacteriaceae</taxon>
        <taxon>Shigella</taxon>
    </lineage>
</organism>
<name>A0A090NH19_SHIDY</name>
<dbReference type="NCBIfam" id="NF033701">
    <property type="entry name" value="yciY_fam"/>
    <property type="match status" value="1"/>
</dbReference>
<protein>
    <recommendedName>
        <fullName evidence="2">Uncharacterized protein YciY</fullName>
    </recommendedName>
</protein>